<dbReference type="InterPro" id="IPR003804">
    <property type="entry name" value="Lactate_perm"/>
</dbReference>
<dbReference type="RefSeq" id="WP_258870092.1">
    <property type="nucleotide sequence ID" value="NZ_JADZHC010000086.1"/>
</dbReference>
<dbReference type="GO" id="GO:0005886">
    <property type="term" value="C:plasma membrane"/>
    <property type="evidence" value="ECO:0007669"/>
    <property type="project" value="UniProtKB-SubCell"/>
</dbReference>
<evidence type="ECO:0000313" key="10">
    <source>
        <dbReference type="Proteomes" id="UP000254069"/>
    </source>
</evidence>
<comment type="function">
    <text evidence="8">Uptake of L-lactate across the membrane. Can also transport D-lactate and glycolate.</text>
</comment>
<feature type="transmembrane region" description="Helical" evidence="8">
    <location>
        <begin position="71"/>
        <end position="94"/>
    </location>
</feature>
<keyword evidence="5 8" id="KW-0812">Transmembrane</keyword>
<comment type="caution">
    <text evidence="8">Lacks conserved residue(s) required for the propagation of feature annotation.</text>
</comment>
<dbReference type="AlphaFoldDB" id="A0A379ZWG1"/>
<dbReference type="PANTHER" id="PTHR30003">
    <property type="entry name" value="L-LACTATE PERMEASE"/>
    <property type="match status" value="1"/>
</dbReference>
<keyword evidence="7 8" id="KW-0472">Membrane</keyword>
<evidence type="ECO:0000256" key="1">
    <source>
        <dbReference type="ARBA" id="ARBA00004651"/>
    </source>
</evidence>
<organism evidence="9 10">
    <name type="scientific">Shewanella algae</name>
    <dbReference type="NCBI Taxonomy" id="38313"/>
    <lineage>
        <taxon>Bacteria</taxon>
        <taxon>Pseudomonadati</taxon>
        <taxon>Pseudomonadota</taxon>
        <taxon>Gammaproteobacteria</taxon>
        <taxon>Alteromonadales</taxon>
        <taxon>Shewanellaceae</taxon>
        <taxon>Shewanella</taxon>
    </lineage>
</organism>
<dbReference type="Proteomes" id="UP000254069">
    <property type="component" value="Unassembled WGS sequence"/>
</dbReference>
<sequence length="186" mass="19221">MTIDWIATPGVLIILATLIGGTLQGASLASMLKVFSATLKQLKNSIIAITAIVAMATVMDVSGLITDMAHTLVNITGGAYLFIAPLIGALGTFVTGSDTNSNVLFGKLQTVAAEKLQVDPLWLAAANTSGATGGKMISPQSIAIAVSATRMEGQGSAIMSGTIKYCMAYILILGLKVGLVYYLFMS</sequence>
<comment type="subcellular location">
    <subcellularLocation>
        <location evidence="8">Cell inner membrane</location>
        <topology evidence="8">Multi-pass membrane protein</topology>
    </subcellularLocation>
    <subcellularLocation>
        <location evidence="1">Cell membrane</location>
        <topology evidence="1">Multi-pass membrane protein</topology>
    </subcellularLocation>
</comment>
<evidence type="ECO:0000313" key="9">
    <source>
        <dbReference type="EMBL" id="SUI68744.1"/>
    </source>
</evidence>
<evidence type="ECO:0000256" key="2">
    <source>
        <dbReference type="ARBA" id="ARBA00010100"/>
    </source>
</evidence>
<evidence type="ECO:0000256" key="6">
    <source>
        <dbReference type="ARBA" id="ARBA00022989"/>
    </source>
</evidence>
<comment type="similarity">
    <text evidence="2 8">Belongs to the lactate permease family.</text>
</comment>
<keyword evidence="3 8" id="KW-0813">Transport</keyword>
<dbReference type="GO" id="GO:0015129">
    <property type="term" value="F:lactate transmembrane transporter activity"/>
    <property type="evidence" value="ECO:0007669"/>
    <property type="project" value="UniProtKB-UniRule"/>
</dbReference>
<name>A0A379ZWG1_9GAMM</name>
<feature type="transmembrane region" description="Helical" evidence="8">
    <location>
        <begin position="44"/>
        <end position="65"/>
    </location>
</feature>
<dbReference type="EMBL" id="UGYO01000001">
    <property type="protein sequence ID" value="SUI68744.1"/>
    <property type="molecule type" value="Genomic_DNA"/>
</dbReference>
<keyword evidence="8" id="KW-0997">Cell inner membrane</keyword>
<evidence type="ECO:0000256" key="4">
    <source>
        <dbReference type="ARBA" id="ARBA00022475"/>
    </source>
</evidence>
<keyword evidence="10" id="KW-1185">Reference proteome</keyword>
<accession>A0A379ZWG1</accession>
<proteinExistence type="inferred from homology"/>
<protein>
    <recommendedName>
        <fullName evidence="8">L-lactate permease</fullName>
    </recommendedName>
</protein>
<dbReference type="Pfam" id="PF02652">
    <property type="entry name" value="Lactate_perm"/>
    <property type="match status" value="1"/>
</dbReference>
<dbReference type="PANTHER" id="PTHR30003:SF0">
    <property type="entry name" value="GLYCOLATE PERMEASE GLCA-RELATED"/>
    <property type="match status" value="1"/>
</dbReference>
<keyword evidence="4" id="KW-1003">Cell membrane</keyword>
<feature type="transmembrane region" description="Helical" evidence="8">
    <location>
        <begin position="166"/>
        <end position="184"/>
    </location>
</feature>
<evidence type="ECO:0000256" key="3">
    <source>
        <dbReference type="ARBA" id="ARBA00022448"/>
    </source>
</evidence>
<feature type="transmembrane region" description="Helical" evidence="8">
    <location>
        <begin position="6"/>
        <end position="32"/>
    </location>
</feature>
<keyword evidence="6 8" id="KW-1133">Transmembrane helix</keyword>
<evidence type="ECO:0000256" key="8">
    <source>
        <dbReference type="RuleBase" id="RU365092"/>
    </source>
</evidence>
<gene>
    <name evidence="9" type="primary">lutP_2</name>
    <name evidence="9" type="ORF">NCTC10738_02011</name>
</gene>
<evidence type="ECO:0000256" key="5">
    <source>
        <dbReference type="ARBA" id="ARBA00022692"/>
    </source>
</evidence>
<dbReference type="GO" id="GO:0015295">
    <property type="term" value="F:solute:proton symporter activity"/>
    <property type="evidence" value="ECO:0007669"/>
    <property type="project" value="TreeGrafter"/>
</dbReference>
<reference evidence="9 10" key="1">
    <citation type="submission" date="2018-06" db="EMBL/GenBank/DDBJ databases">
        <authorList>
            <consortium name="Pathogen Informatics"/>
            <person name="Doyle S."/>
        </authorList>
    </citation>
    <scope>NUCLEOTIDE SEQUENCE [LARGE SCALE GENOMIC DNA]</scope>
    <source>
        <strain evidence="9 10">NCTC10738</strain>
    </source>
</reference>
<evidence type="ECO:0000256" key="7">
    <source>
        <dbReference type="ARBA" id="ARBA00023136"/>
    </source>
</evidence>